<evidence type="ECO:0000259" key="3">
    <source>
        <dbReference type="Pfam" id="PF19278"/>
    </source>
</evidence>
<feature type="domain" description="Acetophenone carboxylase-like C-terminal" evidence="3">
    <location>
        <begin position="547"/>
        <end position="684"/>
    </location>
</feature>
<dbReference type="Pfam" id="PF05378">
    <property type="entry name" value="Hydant_A_N"/>
    <property type="match status" value="1"/>
</dbReference>
<dbReference type="SUPFAM" id="SSF53067">
    <property type="entry name" value="Actin-like ATPase domain"/>
    <property type="match status" value="1"/>
</dbReference>
<keyword evidence="5" id="KW-1185">Reference proteome</keyword>
<organism evidence="4 5">
    <name type="scientific">Phreatobacter cathodiphilus</name>
    <dbReference type="NCBI Taxonomy" id="1868589"/>
    <lineage>
        <taxon>Bacteria</taxon>
        <taxon>Pseudomonadati</taxon>
        <taxon>Pseudomonadota</taxon>
        <taxon>Alphaproteobacteria</taxon>
        <taxon>Hyphomicrobiales</taxon>
        <taxon>Phreatobacteraceae</taxon>
        <taxon>Phreatobacter</taxon>
    </lineage>
</organism>
<dbReference type="InterPro" id="IPR008040">
    <property type="entry name" value="Hydant_A_N"/>
</dbReference>
<dbReference type="GO" id="GO:0006749">
    <property type="term" value="P:glutathione metabolic process"/>
    <property type="evidence" value="ECO:0007669"/>
    <property type="project" value="TreeGrafter"/>
</dbReference>
<evidence type="ECO:0000313" key="5">
    <source>
        <dbReference type="Proteomes" id="UP000237889"/>
    </source>
</evidence>
<feature type="domain" description="Hydantoinase/oxoprolinase N-terminal" evidence="2">
    <location>
        <begin position="9"/>
        <end position="182"/>
    </location>
</feature>
<dbReference type="GO" id="GO:0005829">
    <property type="term" value="C:cytosol"/>
    <property type="evidence" value="ECO:0007669"/>
    <property type="project" value="TreeGrafter"/>
</dbReference>
<dbReference type="InterPro" id="IPR049517">
    <property type="entry name" value="ACX-like_C"/>
</dbReference>
<evidence type="ECO:0000259" key="1">
    <source>
        <dbReference type="Pfam" id="PF01968"/>
    </source>
</evidence>
<evidence type="ECO:0000313" key="4">
    <source>
        <dbReference type="EMBL" id="AVO44354.1"/>
    </source>
</evidence>
<feature type="domain" description="Hydantoinase A/oxoprolinase" evidence="1">
    <location>
        <begin position="205"/>
        <end position="499"/>
    </location>
</feature>
<dbReference type="Proteomes" id="UP000237889">
    <property type="component" value="Chromosome"/>
</dbReference>
<accession>A0A2S0N867</accession>
<dbReference type="InterPro" id="IPR043129">
    <property type="entry name" value="ATPase_NBD"/>
</dbReference>
<name>A0A2S0N867_9HYPH</name>
<reference evidence="4 5" key="1">
    <citation type="submission" date="2018-03" db="EMBL/GenBank/DDBJ databases">
        <title>Genome sequencing of Phreatobacter sp.</title>
        <authorList>
            <person name="Kim S.-J."/>
            <person name="Heo J."/>
            <person name="Kwon S.-W."/>
        </authorList>
    </citation>
    <scope>NUCLEOTIDE SEQUENCE [LARGE SCALE GENOMIC DNA]</scope>
    <source>
        <strain evidence="4 5">S-12</strain>
    </source>
</reference>
<dbReference type="OrthoDB" id="9759608at2"/>
<protein>
    <submittedName>
        <fullName evidence="4">Methylhydantoinase</fullName>
    </submittedName>
</protein>
<dbReference type="EMBL" id="CP027668">
    <property type="protein sequence ID" value="AVO44354.1"/>
    <property type="molecule type" value="Genomic_DNA"/>
</dbReference>
<sequence>MGDAELLKLSVDVGGTFTDVVLELGAKRWTTKVLTTPASPEDGILKGVADILAQAGKALSDIDTFVHGTTLATNAIIERRGAPTALIATDGFRDVIEIGTESRYDQYELALERPKPLVARPLRFTVRERIDARGVVRLPLVESDVVALASTLKDKGITSVAIAFMHSYLNPEHEKRAAELLRGAMPGLAITLSSEVCPEIREYERTSTAVANAYVQPMMDGYLTRMESRLAADGFRGFLCLMTSGGGLTSVDIARRFPVRLVESGPAGGSIFAAQIAARLGEPKVIAFDMGGTTAKISLINDFKSETVRMFEVDRAARFLKGSGLPVRIPVIEMVEIGAGGGSIARVDRLNRVTVGPESASSDPGPACYGLGGERPAVTDANVVLGLIDPVAFAGGSITLKPELAARALETHVGAPLGMNATMAAYGVYEMVCENMASAARVHAVERGAVASQHTVIAFGGAAPLHVARVAEKIGARRVIVPANAGVGSAVGFLAAPISFELVRTNYMRLGSEFDAAAASALLAETSRDIHAWVSSAAKGAPLEEKRVAYMRYVGQGHEIPVELPNRALTQADEAVFRAEYEAAYKILFKRIIPHAAIEIMAWSVAVSTRQVLPEAIGPVSPKASPPAEGFTPFFDGRSGKVITIPRYNRVALEPGARVAGPAVIAEAETSTFITDSFEAWIDAAGSIVLDHKEPASTGALAAREGVPA</sequence>
<gene>
    <name evidence="4" type="ORF">C6569_04360</name>
</gene>
<dbReference type="KEGG" id="phr:C6569_04360"/>
<proteinExistence type="predicted"/>
<dbReference type="InterPro" id="IPR002821">
    <property type="entry name" value="Hydantoinase_A"/>
</dbReference>
<dbReference type="AlphaFoldDB" id="A0A2S0N867"/>
<dbReference type="InterPro" id="IPR045079">
    <property type="entry name" value="Oxoprolinase-like"/>
</dbReference>
<dbReference type="Pfam" id="PF19278">
    <property type="entry name" value="Hydant_A_C"/>
    <property type="match status" value="1"/>
</dbReference>
<dbReference type="RefSeq" id="WP_106747684.1">
    <property type="nucleotide sequence ID" value="NZ_CP027668.1"/>
</dbReference>
<evidence type="ECO:0000259" key="2">
    <source>
        <dbReference type="Pfam" id="PF05378"/>
    </source>
</evidence>
<dbReference type="PANTHER" id="PTHR11365">
    <property type="entry name" value="5-OXOPROLINASE RELATED"/>
    <property type="match status" value="1"/>
</dbReference>
<dbReference type="Pfam" id="PF01968">
    <property type="entry name" value="Hydantoinase_A"/>
    <property type="match status" value="1"/>
</dbReference>
<dbReference type="GO" id="GO:0017168">
    <property type="term" value="F:5-oxoprolinase (ATP-hydrolyzing) activity"/>
    <property type="evidence" value="ECO:0007669"/>
    <property type="project" value="TreeGrafter"/>
</dbReference>
<dbReference type="PANTHER" id="PTHR11365:SF23">
    <property type="entry name" value="HYPOTHETICAL 5-OXOPROLINASE (EUROFUNG)-RELATED"/>
    <property type="match status" value="1"/>
</dbReference>